<organism evidence="1 2">
    <name type="scientific">Dreissena polymorpha</name>
    <name type="common">Zebra mussel</name>
    <name type="synonym">Mytilus polymorpha</name>
    <dbReference type="NCBI Taxonomy" id="45954"/>
    <lineage>
        <taxon>Eukaryota</taxon>
        <taxon>Metazoa</taxon>
        <taxon>Spiralia</taxon>
        <taxon>Lophotrochozoa</taxon>
        <taxon>Mollusca</taxon>
        <taxon>Bivalvia</taxon>
        <taxon>Autobranchia</taxon>
        <taxon>Heteroconchia</taxon>
        <taxon>Euheterodonta</taxon>
        <taxon>Imparidentia</taxon>
        <taxon>Neoheterodontei</taxon>
        <taxon>Myida</taxon>
        <taxon>Dreissenoidea</taxon>
        <taxon>Dreissenidae</taxon>
        <taxon>Dreissena</taxon>
    </lineage>
</organism>
<dbReference type="EMBL" id="JAIWYP010000015">
    <property type="protein sequence ID" value="KAH3702411.1"/>
    <property type="molecule type" value="Genomic_DNA"/>
</dbReference>
<name>A0A9D3YLW9_DREPO</name>
<comment type="caution">
    <text evidence="1">The sequence shown here is derived from an EMBL/GenBank/DDBJ whole genome shotgun (WGS) entry which is preliminary data.</text>
</comment>
<evidence type="ECO:0000313" key="1">
    <source>
        <dbReference type="EMBL" id="KAH3702411.1"/>
    </source>
</evidence>
<reference evidence="1" key="1">
    <citation type="journal article" date="2019" name="bioRxiv">
        <title>The Genome of the Zebra Mussel, Dreissena polymorpha: A Resource for Invasive Species Research.</title>
        <authorList>
            <person name="McCartney M.A."/>
            <person name="Auch B."/>
            <person name="Kono T."/>
            <person name="Mallez S."/>
            <person name="Zhang Y."/>
            <person name="Obille A."/>
            <person name="Becker A."/>
            <person name="Abrahante J.E."/>
            <person name="Garbe J."/>
            <person name="Badalamenti J.P."/>
            <person name="Herman A."/>
            <person name="Mangelson H."/>
            <person name="Liachko I."/>
            <person name="Sullivan S."/>
            <person name="Sone E.D."/>
            <person name="Koren S."/>
            <person name="Silverstein K.A.T."/>
            <person name="Beckman K.B."/>
            <person name="Gohl D.M."/>
        </authorList>
    </citation>
    <scope>NUCLEOTIDE SEQUENCE</scope>
    <source>
        <strain evidence="1">Duluth1</strain>
        <tissue evidence="1">Whole animal</tissue>
    </source>
</reference>
<evidence type="ECO:0000313" key="2">
    <source>
        <dbReference type="Proteomes" id="UP000828390"/>
    </source>
</evidence>
<proteinExistence type="predicted"/>
<sequence>MTTCCQIIASNVARVNKTVVNPNYFVLEKLTESVIEQIDHYNRTEDLENDIIDENIHHSIDDSAAELRANVKVDCSNYDCTTDGAATSSGITHDTLYNKLKLDRQGNYEHVKGSRPTNNITAYNDYDTTSTLKVISPHGNDDYNQVGDMGHAHALSSSDEDSSSAVKCAAHTRVLAAELDKRDDSHGQNPFVTV</sequence>
<keyword evidence="2" id="KW-1185">Reference proteome</keyword>
<reference evidence="1" key="2">
    <citation type="submission" date="2020-11" db="EMBL/GenBank/DDBJ databases">
        <authorList>
            <person name="McCartney M.A."/>
            <person name="Auch B."/>
            <person name="Kono T."/>
            <person name="Mallez S."/>
            <person name="Becker A."/>
            <person name="Gohl D.M."/>
            <person name="Silverstein K.A.T."/>
            <person name="Koren S."/>
            <person name="Bechman K.B."/>
            <person name="Herman A."/>
            <person name="Abrahante J.E."/>
            <person name="Garbe J."/>
        </authorList>
    </citation>
    <scope>NUCLEOTIDE SEQUENCE</scope>
    <source>
        <strain evidence="1">Duluth1</strain>
        <tissue evidence="1">Whole animal</tissue>
    </source>
</reference>
<gene>
    <name evidence="1" type="ORF">DPMN_077428</name>
</gene>
<protein>
    <submittedName>
        <fullName evidence="1">Uncharacterized protein</fullName>
    </submittedName>
</protein>
<dbReference type="AlphaFoldDB" id="A0A9D3YLW9"/>
<accession>A0A9D3YLW9</accession>
<dbReference type="Proteomes" id="UP000828390">
    <property type="component" value="Unassembled WGS sequence"/>
</dbReference>